<dbReference type="PROSITE" id="PS50075">
    <property type="entry name" value="CARRIER"/>
    <property type="match status" value="1"/>
</dbReference>
<evidence type="ECO:0000256" key="5">
    <source>
        <dbReference type="ARBA" id="ARBA00022450"/>
    </source>
</evidence>
<dbReference type="GO" id="GO:0006122">
    <property type="term" value="P:mitochondrial electron transport, ubiquinol to cytochrome c"/>
    <property type="evidence" value="ECO:0007669"/>
    <property type="project" value="InterPro"/>
</dbReference>
<dbReference type="NCBIfam" id="NF002150">
    <property type="entry name" value="PRK00982.1-4"/>
    <property type="match status" value="1"/>
</dbReference>
<dbReference type="EMBL" id="JAEOAQ010000001">
    <property type="protein sequence ID" value="KAG5421529.1"/>
    <property type="molecule type" value="Genomic_DNA"/>
</dbReference>
<dbReference type="PANTHER" id="PTHR20863">
    <property type="entry name" value="ACYL CARRIER PROTEIN"/>
    <property type="match status" value="1"/>
</dbReference>
<dbReference type="SUPFAM" id="SSF47336">
    <property type="entry name" value="ACP-like"/>
    <property type="match status" value="1"/>
</dbReference>
<dbReference type="Proteomes" id="UP000669133">
    <property type="component" value="Unassembled WGS sequence"/>
</dbReference>
<evidence type="ECO:0000256" key="7">
    <source>
        <dbReference type="ARBA" id="ARBA00022553"/>
    </source>
</evidence>
<dbReference type="GO" id="GO:0000036">
    <property type="term" value="F:acyl carrier activity"/>
    <property type="evidence" value="ECO:0007669"/>
    <property type="project" value="TreeGrafter"/>
</dbReference>
<dbReference type="Pfam" id="PF09796">
    <property type="entry name" value="QCR10"/>
    <property type="match status" value="1"/>
</dbReference>
<evidence type="ECO:0000259" key="15">
    <source>
        <dbReference type="PROSITE" id="PS50075"/>
    </source>
</evidence>
<organism evidence="16 17">
    <name type="scientific">Candida metapsilosis</name>
    <dbReference type="NCBI Taxonomy" id="273372"/>
    <lineage>
        <taxon>Eukaryota</taxon>
        <taxon>Fungi</taxon>
        <taxon>Dikarya</taxon>
        <taxon>Ascomycota</taxon>
        <taxon>Saccharomycotina</taxon>
        <taxon>Pichiomycetes</taxon>
        <taxon>Debaryomycetaceae</taxon>
        <taxon>Candida/Lodderomyces clade</taxon>
        <taxon>Candida</taxon>
    </lineage>
</organism>
<evidence type="ECO:0000256" key="12">
    <source>
        <dbReference type="ARBA" id="ARBA00023128"/>
    </source>
</evidence>
<protein>
    <recommendedName>
        <fullName evidence="14">Acyl carrier protein</fullName>
    </recommendedName>
</protein>
<evidence type="ECO:0000256" key="9">
    <source>
        <dbReference type="ARBA" id="ARBA00022946"/>
    </source>
</evidence>
<dbReference type="RefSeq" id="XP_067550645.1">
    <property type="nucleotide sequence ID" value="XM_067695005.1"/>
</dbReference>
<dbReference type="HAMAP" id="MF_01217">
    <property type="entry name" value="Acyl_carrier"/>
    <property type="match status" value="1"/>
</dbReference>
<evidence type="ECO:0000256" key="3">
    <source>
        <dbReference type="ARBA" id="ARBA00010930"/>
    </source>
</evidence>
<sequence>MFRNTILRSLRTTSARSVFTSSASARLTTLRSIMPSVAQLPTYNQHQTPLNFVRSYAGFPALTRDVAKERIIELLEGFDKVDSAKVGEITESANFVQDLGLDSLDVVEVVMELEHEFNIQIPDNEADSLKTVGQAIDYIMAQPDALSISFCDTVTKFSFFFSPNEKPDENNNQTSPIELHIFNFNTRWFQGPAYKALSHFAKLNPPLVRAYVPNLIFWGAAAGAGVATFTEGWPLFQQTFYQKIPVFGKHWIYNPDPEDVPV</sequence>
<dbReference type="InterPro" id="IPR003231">
    <property type="entry name" value="ACP"/>
</dbReference>
<evidence type="ECO:0000256" key="1">
    <source>
        <dbReference type="ARBA" id="ARBA00004173"/>
    </source>
</evidence>
<feature type="domain" description="Carrier" evidence="15">
    <location>
        <begin position="65"/>
        <end position="143"/>
    </location>
</feature>
<dbReference type="GO" id="GO:0000035">
    <property type="term" value="F:acyl binding"/>
    <property type="evidence" value="ECO:0007669"/>
    <property type="project" value="TreeGrafter"/>
</dbReference>
<dbReference type="InterPro" id="IPR036736">
    <property type="entry name" value="ACP-like_sf"/>
</dbReference>
<dbReference type="Pfam" id="PF00550">
    <property type="entry name" value="PP-binding"/>
    <property type="match status" value="1"/>
</dbReference>
<keyword evidence="5 14" id="KW-0596">Phosphopantetheine</keyword>
<keyword evidence="10" id="KW-0249">Electron transport</keyword>
<evidence type="ECO:0000256" key="2">
    <source>
        <dbReference type="ARBA" id="ARBA00005194"/>
    </source>
</evidence>
<gene>
    <name evidence="16" type="ORF">I9W82_000620</name>
</gene>
<comment type="subcellular location">
    <subcellularLocation>
        <location evidence="1">Mitochondrion</location>
    </subcellularLocation>
</comment>
<keyword evidence="9" id="KW-0809">Transit peptide</keyword>
<proteinExistence type="inferred from homology"/>
<keyword evidence="4" id="KW-0813">Transport</keyword>
<keyword evidence="13 14" id="KW-0275">Fatty acid biosynthesis</keyword>
<dbReference type="OrthoDB" id="448946at2759"/>
<evidence type="ECO:0000256" key="8">
    <source>
        <dbReference type="ARBA" id="ARBA00022832"/>
    </source>
</evidence>
<evidence type="ECO:0000256" key="4">
    <source>
        <dbReference type="ARBA" id="ARBA00022448"/>
    </source>
</evidence>
<dbReference type="AlphaFoldDB" id="A0A8H7ZJP4"/>
<dbReference type="GO" id="GO:0099128">
    <property type="term" value="C:mitochondrial [2Fe-2S] assembly complex"/>
    <property type="evidence" value="ECO:0007669"/>
    <property type="project" value="UniProtKB-ARBA"/>
</dbReference>
<dbReference type="PROSITE" id="PS00012">
    <property type="entry name" value="PHOSPHOPANTETHEINE"/>
    <property type="match status" value="1"/>
</dbReference>
<dbReference type="Gene3D" id="1.10.1200.10">
    <property type="entry name" value="ACP-like"/>
    <property type="match status" value="1"/>
</dbReference>
<evidence type="ECO:0000313" key="16">
    <source>
        <dbReference type="EMBL" id="KAG5421529.1"/>
    </source>
</evidence>
<comment type="caution">
    <text evidence="16">The sequence shown here is derived from an EMBL/GenBank/DDBJ whole genome shotgun (WGS) entry which is preliminary data.</text>
</comment>
<dbReference type="FunFam" id="1.10.1200.10:FF:000003">
    <property type="entry name" value="Acyl carrier protein"/>
    <property type="match status" value="1"/>
</dbReference>
<dbReference type="InterPro" id="IPR019182">
    <property type="entry name" value="Cytochrome_b-c1_su10_fun"/>
</dbReference>
<keyword evidence="17" id="KW-1185">Reference proteome</keyword>
<reference evidence="16 17" key="1">
    <citation type="submission" date="2020-12" db="EMBL/GenBank/DDBJ databases">
        <title>Effect of drift, selection, and recombination on the evolution of hybrid genomes in Candida yeast pathogens.</title>
        <authorList>
            <person name="Mixao V."/>
            <person name="Ksiezopolska E."/>
            <person name="Saus E."/>
            <person name="Boekhout T."/>
            <person name="Gacser A."/>
            <person name="Gabaldon T."/>
        </authorList>
    </citation>
    <scope>NUCLEOTIDE SEQUENCE [LARGE SCALE GENOMIC DNA]</scope>
    <source>
        <strain evidence="16 17">BP57</strain>
    </source>
</reference>
<evidence type="ECO:0000256" key="6">
    <source>
        <dbReference type="ARBA" id="ARBA00022516"/>
    </source>
</evidence>
<evidence type="ECO:0000256" key="13">
    <source>
        <dbReference type="ARBA" id="ARBA00023160"/>
    </source>
</evidence>
<dbReference type="PANTHER" id="PTHR20863:SF28">
    <property type="entry name" value="ACYL CARRIER PROTEIN, MITOCHONDRIAL"/>
    <property type="match status" value="1"/>
</dbReference>
<evidence type="ECO:0000256" key="11">
    <source>
        <dbReference type="ARBA" id="ARBA00023098"/>
    </source>
</evidence>
<comment type="function">
    <text evidence="14">Carrier of the growing fatty acid chain in fatty acid biosynthesis.</text>
</comment>
<dbReference type="GeneID" id="93649249"/>
<dbReference type="InterPro" id="IPR009081">
    <property type="entry name" value="PP-bd_ACP"/>
</dbReference>
<name>A0A8H7ZJP4_9ASCO</name>
<comment type="pathway">
    <text evidence="2">Lipid metabolism; fatty acid biosynthesis.</text>
</comment>
<accession>A0A8H7ZJP4</accession>
<dbReference type="InterPro" id="IPR006162">
    <property type="entry name" value="Ppantetheine_attach_site"/>
</dbReference>
<keyword evidence="7" id="KW-0597">Phosphoprotein</keyword>
<evidence type="ECO:0000256" key="10">
    <source>
        <dbReference type="ARBA" id="ARBA00022982"/>
    </source>
</evidence>
<keyword evidence="8" id="KW-0276">Fatty acid metabolism</keyword>
<keyword evidence="6 14" id="KW-0444">Lipid biosynthesis</keyword>
<keyword evidence="12" id="KW-0496">Mitochondrion</keyword>
<evidence type="ECO:0000313" key="17">
    <source>
        <dbReference type="Proteomes" id="UP000669133"/>
    </source>
</evidence>
<dbReference type="NCBIfam" id="NF002148">
    <property type="entry name" value="PRK00982.1-2"/>
    <property type="match status" value="1"/>
</dbReference>
<keyword evidence="11" id="KW-0443">Lipid metabolism</keyword>
<dbReference type="NCBIfam" id="TIGR00517">
    <property type="entry name" value="acyl_carrier"/>
    <property type="match status" value="1"/>
</dbReference>
<evidence type="ECO:0000256" key="14">
    <source>
        <dbReference type="RuleBase" id="RU000722"/>
    </source>
</evidence>
<comment type="similarity">
    <text evidence="3">Belongs to the acyl carrier protein (ACP) family.</text>
</comment>